<reference evidence="1 4" key="2">
    <citation type="submission" date="2020-08" db="EMBL/GenBank/DDBJ databases">
        <title>Genomic Encyclopedia of Type Strains, Phase IV (KMG-IV): sequencing the most valuable type-strain genomes for metagenomic binning, comparative biology and taxonomic classification.</title>
        <authorList>
            <person name="Goeker M."/>
        </authorList>
    </citation>
    <scope>NUCLEOTIDE SEQUENCE [LARGE SCALE GENOMIC DNA]</scope>
    <source>
        <strain evidence="1 4">DSM 100021</strain>
    </source>
</reference>
<protein>
    <recommendedName>
        <fullName evidence="5">DUF3431 domain-containing protein</fullName>
    </recommendedName>
</protein>
<evidence type="ECO:0000313" key="2">
    <source>
        <dbReference type="EMBL" id="OLP51853.1"/>
    </source>
</evidence>
<evidence type="ECO:0008006" key="5">
    <source>
        <dbReference type="Google" id="ProtNLM"/>
    </source>
</evidence>
<dbReference type="OrthoDB" id="5450176at2"/>
<keyword evidence="3" id="KW-1185">Reference proteome</keyword>
<reference evidence="2 3" key="1">
    <citation type="submission" date="2016-09" db="EMBL/GenBank/DDBJ databases">
        <title>Rhizobium oryziradicis sp. nov., isolated from the root of rice.</title>
        <authorList>
            <person name="Zhao J."/>
            <person name="Zhang X."/>
        </authorList>
    </citation>
    <scope>NUCLEOTIDE SEQUENCE [LARGE SCALE GENOMIC DNA]</scope>
    <source>
        <strain evidence="2 3">14971</strain>
    </source>
</reference>
<dbReference type="AlphaFoldDB" id="A0A1Q9AAF4"/>
<dbReference type="PANTHER" id="PTHR37490:SF1">
    <property type="entry name" value="GLYCOSYLTRANSFERASE 2-LIKE DOMAIN-CONTAINING PROTEIN"/>
    <property type="match status" value="1"/>
</dbReference>
<dbReference type="EMBL" id="MKIN01000018">
    <property type="protein sequence ID" value="OLP51853.1"/>
    <property type="molecule type" value="Genomic_DNA"/>
</dbReference>
<accession>A0A1Q9AAF4</accession>
<comment type="caution">
    <text evidence="2">The sequence shown here is derived from an EMBL/GenBank/DDBJ whole genome shotgun (WGS) entry which is preliminary data.</text>
</comment>
<evidence type="ECO:0000313" key="3">
    <source>
        <dbReference type="Proteomes" id="UP000185598"/>
    </source>
</evidence>
<gene>
    <name evidence="2" type="ORF">BJF91_23260</name>
    <name evidence="1" type="ORF">GGQ71_001307</name>
</gene>
<dbReference type="PANTHER" id="PTHR37490">
    <property type="entry name" value="EXPRESSED PROTEIN"/>
    <property type="match status" value="1"/>
</dbReference>
<name>A0A1Q9AAF4_9HYPH</name>
<dbReference type="EMBL" id="JACIED010000002">
    <property type="protein sequence ID" value="MBB4007044.1"/>
    <property type="molecule type" value="Genomic_DNA"/>
</dbReference>
<dbReference type="Proteomes" id="UP000544107">
    <property type="component" value="Unassembled WGS sequence"/>
</dbReference>
<evidence type="ECO:0000313" key="1">
    <source>
        <dbReference type="EMBL" id="MBB4007044.1"/>
    </source>
</evidence>
<dbReference type="RefSeq" id="WP_075612982.1">
    <property type="nucleotide sequence ID" value="NZ_JACIED010000002.1"/>
</dbReference>
<dbReference type="STRING" id="887144.BJF91_23260"/>
<proteinExistence type="predicted"/>
<dbReference type="Proteomes" id="UP000185598">
    <property type="component" value="Unassembled WGS sequence"/>
</dbReference>
<sequence length="254" mass="29637">MHTVVLARYQEDLDWIVQIPSQFEIFIYNKGDEITSPAVLERANHIIARPNVGRESETYLYHMMNQRQRDHSFTVFSQGDPFSHSPDFIHLLHDWIDWKKIQPLSWQWLEDKNTPPQLFLDQYKPQLKGRPRVRPEFFSLNTWGPIDFIDPGAMGMGTVYRIVSGGLPDHCNIAAHLLRRVRLDTYAEEAEQHMLGTFSYGAIFAVRNDLVASVSPDTYARLYDFATTPIAAHGYILERMWLHFFGEPFTLRRP</sequence>
<evidence type="ECO:0000313" key="4">
    <source>
        <dbReference type="Proteomes" id="UP000544107"/>
    </source>
</evidence>
<organism evidence="2 3">
    <name type="scientific">Allorhizobium taibaishanense</name>
    <dbReference type="NCBI Taxonomy" id="887144"/>
    <lineage>
        <taxon>Bacteria</taxon>
        <taxon>Pseudomonadati</taxon>
        <taxon>Pseudomonadota</taxon>
        <taxon>Alphaproteobacteria</taxon>
        <taxon>Hyphomicrobiales</taxon>
        <taxon>Rhizobiaceae</taxon>
        <taxon>Rhizobium/Agrobacterium group</taxon>
        <taxon>Allorhizobium</taxon>
    </lineage>
</organism>